<evidence type="ECO:0000256" key="3">
    <source>
        <dbReference type="ARBA" id="ARBA00022643"/>
    </source>
</evidence>
<evidence type="ECO:0000256" key="6">
    <source>
        <dbReference type="SAM" id="Phobius"/>
    </source>
</evidence>
<gene>
    <name evidence="9" type="ORF">MENT_LOCUS42704</name>
</gene>
<feature type="transmembrane region" description="Helical" evidence="6">
    <location>
        <begin position="319"/>
        <end position="337"/>
    </location>
</feature>
<evidence type="ECO:0000256" key="7">
    <source>
        <dbReference type="SAM" id="SignalP"/>
    </source>
</evidence>
<evidence type="ECO:0000313" key="10">
    <source>
        <dbReference type="Proteomes" id="UP000580250"/>
    </source>
</evidence>
<keyword evidence="2" id="KW-0285">Flavoprotein</keyword>
<reference evidence="9 10" key="1">
    <citation type="submission" date="2020-08" db="EMBL/GenBank/DDBJ databases">
        <authorList>
            <person name="Koutsovoulos G."/>
            <person name="Danchin GJ E."/>
        </authorList>
    </citation>
    <scope>NUCLEOTIDE SEQUENCE [LARGE SCALE GENOMIC DNA]</scope>
</reference>
<dbReference type="InterPro" id="IPR035587">
    <property type="entry name" value="DUS-like_FMN-bd"/>
</dbReference>
<dbReference type="AlphaFoldDB" id="A0A6V7WSF1"/>
<feature type="domain" description="DUS-like FMN-binding" evidence="8">
    <location>
        <begin position="37"/>
        <end position="266"/>
    </location>
</feature>
<name>A0A6V7WSF1_MELEN</name>
<keyword evidence="6" id="KW-0812">Transmembrane</keyword>
<evidence type="ECO:0000259" key="8">
    <source>
        <dbReference type="Pfam" id="PF01207"/>
    </source>
</evidence>
<comment type="cofactor">
    <cofactor evidence="1">
        <name>FMN</name>
        <dbReference type="ChEBI" id="CHEBI:58210"/>
    </cofactor>
</comment>
<sequence length="343" mass="39443">MKFLLILFCEFILEMNSGDQENNDDFDQQQCVPLFIAAPMVRYSKLPFRRLVKNYGCDIVYTPMIYADCFIKSEKCRAVEFVPSEGDFPIVQFAAKNAEDFAGAAELVYGHCQGIDLNCGCPKRDVRSEGFGSKLLDDPQLIFDIVRQCRRRISDENFSISIKIRLKKSLEETVDLCRKAEYAGISHITVHARTVEQRNEPPNYDSIATIKQALNIPVFANGNCKTRLEALNISKLTKADGVMAANGLLENPAMFAGYLKTPKRCVLNWLEMEKEENLSFEYFHQILVFMLRSSLPKEKRNIFNCLKNSNDVRNFLKEFYLIIFICYLLHFLLLLQCKNLRTA</sequence>
<comment type="caution">
    <text evidence="9">The sequence shown here is derived from an EMBL/GenBank/DDBJ whole genome shotgun (WGS) entry which is preliminary data.</text>
</comment>
<dbReference type="Pfam" id="PF01207">
    <property type="entry name" value="Dus"/>
    <property type="match status" value="1"/>
</dbReference>
<evidence type="ECO:0000256" key="4">
    <source>
        <dbReference type="ARBA" id="ARBA00022694"/>
    </source>
</evidence>
<keyword evidence="4" id="KW-0819">tRNA processing</keyword>
<feature type="signal peptide" evidence="7">
    <location>
        <begin position="1"/>
        <end position="18"/>
    </location>
</feature>
<dbReference type="Proteomes" id="UP000580250">
    <property type="component" value="Unassembled WGS sequence"/>
</dbReference>
<dbReference type="PROSITE" id="PS01136">
    <property type="entry name" value="UPF0034"/>
    <property type="match status" value="1"/>
</dbReference>
<dbReference type="Gene3D" id="3.20.20.70">
    <property type="entry name" value="Aldolase class I"/>
    <property type="match status" value="1"/>
</dbReference>
<dbReference type="InterPro" id="IPR018517">
    <property type="entry name" value="tRNA_hU_synthase_CS"/>
</dbReference>
<organism evidence="9 10">
    <name type="scientific">Meloidogyne enterolobii</name>
    <name type="common">Root-knot nematode worm</name>
    <name type="synonym">Meloidogyne mayaguensis</name>
    <dbReference type="NCBI Taxonomy" id="390850"/>
    <lineage>
        <taxon>Eukaryota</taxon>
        <taxon>Metazoa</taxon>
        <taxon>Ecdysozoa</taxon>
        <taxon>Nematoda</taxon>
        <taxon>Chromadorea</taxon>
        <taxon>Rhabditida</taxon>
        <taxon>Tylenchina</taxon>
        <taxon>Tylenchomorpha</taxon>
        <taxon>Tylenchoidea</taxon>
        <taxon>Meloidogynidae</taxon>
        <taxon>Meloidogyninae</taxon>
        <taxon>Meloidogyne</taxon>
    </lineage>
</organism>
<dbReference type="EMBL" id="CAJEWN010000779">
    <property type="protein sequence ID" value="CAD2189950.1"/>
    <property type="molecule type" value="Genomic_DNA"/>
</dbReference>
<feature type="chain" id="PRO_5028468098" description="DUS-like FMN-binding domain-containing protein" evidence="7">
    <location>
        <begin position="19"/>
        <end position="343"/>
    </location>
</feature>
<protein>
    <recommendedName>
        <fullName evidence="8">DUS-like FMN-binding domain-containing protein</fullName>
    </recommendedName>
</protein>
<dbReference type="InterPro" id="IPR013785">
    <property type="entry name" value="Aldolase_TIM"/>
</dbReference>
<dbReference type="CDD" id="cd02801">
    <property type="entry name" value="DUS_like_FMN"/>
    <property type="match status" value="1"/>
</dbReference>
<evidence type="ECO:0000256" key="2">
    <source>
        <dbReference type="ARBA" id="ARBA00022630"/>
    </source>
</evidence>
<dbReference type="SUPFAM" id="SSF51395">
    <property type="entry name" value="FMN-linked oxidoreductases"/>
    <property type="match status" value="1"/>
</dbReference>
<keyword evidence="7" id="KW-0732">Signal</keyword>
<evidence type="ECO:0000256" key="1">
    <source>
        <dbReference type="ARBA" id="ARBA00001917"/>
    </source>
</evidence>
<dbReference type="PANTHER" id="PTHR11082:SF31">
    <property type="entry name" value="TRNA-DIHYDROURIDINE(20A_20B) SYNTHASE [NAD(P)+]-LIKE"/>
    <property type="match status" value="1"/>
</dbReference>
<dbReference type="OrthoDB" id="9977870at2759"/>
<proteinExistence type="predicted"/>
<dbReference type="GO" id="GO:0017150">
    <property type="term" value="F:tRNA dihydrouridine synthase activity"/>
    <property type="evidence" value="ECO:0007669"/>
    <property type="project" value="InterPro"/>
</dbReference>
<accession>A0A6V7WSF1</accession>
<keyword evidence="6" id="KW-0472">Membrane</keyword>
<evidence type="ECO:0000313" key="9">
    <source>
        <dbReference type="EMBL" id="CAD2189950.1"/>
    </source>
</evidence>
<dbReference type="PANTHER" id="PTHR11082">
    <property type="entry name" value="TRNA-DIHYDROURIDINE SYNTHASE"/>
    <property type="match status" value="1"/>
</dbReference>
<keyword evidence="3" id="KW-0288">FMN</keyword>
<dbReference type="GO" id="GO:0050660">
    <property type="term" value="F:flavin adenine dinucleotide binding"/>
    <property type="evidence" value="ECO:0007669"/>
    <property type="project" value="InterPro"/>
</dbReference>
<keyword evidence="6" id="KW-1133">Transmembrane helix</keyword>
<keyword evidence="5" id="KW-0560">Oxidoreductase</keyword>
<evidence type="ECO:0000256" key="5">
    <source>
        <dbReference type="ARBA" id="ARBA00023002"/>
    </source>
</evidence>